<dbReference type="Pfam" id="PF07686">
    <property type="entry name" value="V-set"/>
    <property type="match status" value="1"/>
</dbReference>
<dbReference type="RefSeq" id="XP_029315161.1">
    <property type="nucleotide sequence ID" value="XM_029459301.1"/>
</dbReference>
<evidence type="ECO:0000313" key="11">
    <source>
        <dbReference type="Proteomes" id="UP000504630"/>
    </source>
</evidence>
<evidence type="ECO:0000313" key="12">
    <source>
        <dbReference type="RefSeq" id="XP_029315161.1"/>
    </source>
</evidence>
<keyword evidence="5 8" id="KW-0472">Membrane</keyword>
<feature type="signal peptide" evidence="9">
    <location>
        <begin position="1"/>
        <end position="20"/>
    </location>
</feature>
<dbReference type="PANTHER" id="PTHR21462">
    <property type="entry name" value="CELL SURFACE GLYCOPROTEIN OX2 RECEPTOR PRECURSOR"/>
    <property type="match status" value="1"/>
</dbReference>
<keyword evidence="11" id="KW-1185">Reference proteome</keyword>
<comment type="similarity">
    <text evidence="2">Belongs to the CD200R family.</text>
</comment>
<dbReference type="InterPro" id="IPR013106">
    <property type="entry name" value="Ig_V-set"/>
</dbReference>
<dbReference type="KEGG" id="cgob:115026458"/>
<evidence type="ECO:0000256" key="4">
    <source>
        <dbReference type="ARBA" id="ARBA00022989"/>
    </source>
</evidence>
<feature type="domain" description="Ig-like" evidence="10">
    <location>
        <begin position="147"/>
        <end position="218"/>
    </location>
</feature>
<dbReference type="Gene3D" id="2.60.40.10">
    <property type="entry name" value="Immunoglobulins"/>
    <property type="match status" value="2"/>
</dbReference>
<dbReference type="AlphaFoldDB" id="A0A6J2RXS8"/>
<evidence type="ECO:0000256" key="3">
    <source>
        <dbReference type="ARBA" id="ARBA00022692"/>
    </source>
</evidence>
<keyword evidence="4 8" id="KW-1133">Transmembrane helix</keyword>
<proteinExistence type="inferred from homology"/>
<accession>A0A6J2RXS8</accession>
<keyword evidence="12" id="KW-0675">Receptor</keyword>
<evidence type="ECO:0000256" key="1">
    <source>
        <dbReference type="ARBA" id="ARBA00004167"/>
    </source>
</evidence>
<dbReference type="InterPro" id="IPR040012">
    <property type="entry name" value="CD200R"/>
</dbReference>
<dbReference type="InParanoid" id="A0A6J2RXS8"/>
<dbReference type="InterPro" id="IPR003599">
    <property type="entry name" value="Ig_sub"/>
</dbReference>
<reference evidence="12" key="1">
    <citation type="submission" date="2025-08" db="UniProtKB">
        <authorList>
            <consortium name="RefSeq"/>
        </authorList>
    </citation>
    <scope>IDENTIFICATION</scope>
</reference>
<dbReference type="GO" id="GO:0016020">
    <property type="term" value="C:membrane"/>
    <property type="evidence" value="ECO:0007669"/>
    <property type="project" value="UniProtKB-SubCell"/>
</dbReference>
<dbReference type="GeneID" id="115026458"/>
<sequence length="309" mass="35235">MRDMMWTYATILFLLSEARSMNPGTNQNTSVNSNTSSTKYFVVRNVTFNLGSEVNLTCGNKTWTDMLYIVWNIDLHYRNRLCLIGFRNYDGRNTCKNGKSLRNTSSAQSYLRIQNFSENDVGLYMCESVYRGGAENYEIHVGITVPPNISAWLESKDNKMVAVCTAQGRKPAANISWSHMGNSSIVKTMIGSEDIFIESRLELLEGMDTENLSCIIRHPFWKDEQILVPKLKKGFVPWLYILTVVVIIMLLAGVLFYAQKKLITLRRCKQSETSPSKSPPTEDMEEVEPYASYVQRVNSIYNSSVELFT</sequence>
<dbReference type="InterPro" id="IPR007110">
    <property type="entry name" value="Ig-like_dom"/>
</dbReference>
<dbReference type="SUPFAM" id="SSF48726">
    <property type="entry name" value="Immunoglobulin"/>
    <property type="match status" value="1"/>
</dbReference>
<dbReference type="GO" id="GO:0150077">
    <property type="term" value="P:regulation of neuroinflammatory response"/>
    <property type="evidence" value="ECO:0007669"/>
    <property type="project" value="InterPro"/>
</dbReference>
<dbReference type="Proteomes" id="UP000504630">
    <property type="component" value="Chromosome 21"/>
</dbReference>
<keyword evidence="6" id="KW-1015">Disulfide bond</keyword>
<feature type="domain" description="Ig-like" evidence="10">
    <location>
        <begin position="23"/>
        <end position="144"/>
    </location>
</feature>
<dbReference type="InterPro" id="IPR036179">
    <property type="entry name" value="Ig-like_dom_sf"/>
</dbReference>
<keyword evidence="9" id="KW-0732">Signal</keyword>
<gene>
    <name evidence="12" type="primary">si:ch211-214p13.9</name>
</gene>
<evidence type="ECO:0000256" key="2">
    <source>
        <dbReference type="ARBA" id="ARBA00008215"/>
    </source>
</evidence>
<feature type="transmembrane region" description="Helical" evidence="8">
    <location>
        <begin position="238"/>
        <end position="258"/>
    </location>
</feature>
<evidence type="ECO:0000256" key="7">
    <source>
        <dbReference type="ARBA" id="ARBA00023180"/>
    </source>
</evidence>
<dbReference type="PROSITE" id="PS50835">
    <property type="entry name" value="IG_LIKE"/>
    <property type="match status" value="2"/>
</dbReference>
<protein>
    <submittedName>
        <fullName evidence="12">Cell surface glycoprotein CD200 receptor 1-B isoform X1</fullName>
    </submittedName>
</protein>
<dbReference type="GO" id="GO:0038023">
    <property type="term" value="F:signaling receptor activity"/>
    <property type="evidence" value="ECO:0007669"/>
    <property type="project" value="InterPro"/>
</dbReference>
<dbReference type="SMART" id="SM00409">
    <property type="entry name" value="IG"/>
    <property type="match status" value="1"/>
</dbReference>
<keyword evidence="7" id="KW-0325">Glycoprotein</keyword>
<evidence type="ECO:0000256" key="9">
    <source>
        <dbReference type="SAM" id="SignalP"/>
    </source>
</evidence>
<feature type="chain" id="PRO_5026762180" evidence="9">
    <location>
        <begin position="21"/>
        <end position="309"/>
    </location>
</feature>
<name>A0A6J2RXS8_COTGO</name>
<evidence type="ECO:0000256" key="8">
    <source>
        <dbReference type="SAM" id="Phobius"/>
    </source>
</evidence>
<dbReference type="GO" id="GO:0009986">
    <property type="term" value="C:cell surface"/>
    <property type="evidence" value="ECO:0007669"/>
    <property type="project" value="UniProtKB-ARBA"/>
</dbReference>
<keyword evidence="3 8" id="KW-0812">Transmembrane</keyword>
<comment type="subcellular location">
    <subcellularLocation>
        <location evidence="1">Membrane</location>
        <topology evidence="1">Single-pass membrane protein</topology>
    </subcellularLocation>
</comment>
<dbReference type="PANTHER" id="PTHR21462:SF2">
    <property type="entry name" value="CELL SURFACE GLYCOPROTEIN CD200 RECEPTOR 2"/>
    <property type="match status" value="1"/>
</dbReference>
<evidence type="ECO:0000256" key="5">
    <source>
        <dbReference type="ARBA" id="ARBA00023136"/>
    </source>
</evidence>
<organism evidence="11 12">
    <name type="scientific">Cottoperca gobio</name>
    <name type="common">Frogmouth</name>
    <name type="synonym">Aphritis gobio</name>
    <dbReference type="NCBI Taxonomy" id="56716"/>
    <lineage>
        <taxon>Eukaryota</taxon>
        <taxon>Metazoa</taxon>
        <taxon>Chordata</taxon>
        <taxon>Craniata</taxon>
        <taxon>Vertebrata</taxon>
        <taxon>Euteleostomi</taxon>
        <taxon>Actinopterygii</taxon>
        <taxon>Neopterygii</taxon>
        <taxon>Teleostei</taxon>
        <taxon>Neoteleostei</taxon>
        <taxon>Acanthomorphata</taxon>
        <taxon>Eupercaria</taxon>
        <taxon>Perciformes</taxon>
        <taxon>Notothenioidei</taxon>
        <taxon>Bovichtidae</taxon>
        <taxon>Cottoperca</taxon>
    </lineage>
</organism>
<evidence type="ECO:0000259" key="10">
    <source>
        <dbReference type="PROSITE" id="PS50835"/>
    </source>
</evidence>
<dbReference type="InterPro" id="IPR013783">
    <property type="entry name" value="Ig-like_fold"/>
</dbReference>
<dbReference type="OrthoDB" id="8915654at2759"/>
<evidence type="ECO:0000256" key="6">
    <source>
        <dbReference type="ARBA" id="ARBA00023157"/>
    </source>
</evidence>